<accession>A0ABP4PXD0</accession>
<feature type="transmembrane region" description="Helical" evidence="2">
    <location>
        <begin position="147"/>
        <end position="171"/>
    </location>
</feature>
<name>A0ABP4PXD0_9ACTN</name>
<comment type="caution">
    <text evidence="4">The sequence shown here is derived from an EMBL/GenBank/DDBJ whole genome shotgun (WGS) entry which is preliminary data.</text>
</comment>
<sequence length="315" mass="33072">MADAVALTRSQPLRTATATAAADHGERGSLEISPRAIERIAETAALQAPGVIRQDATFGRGLPKAEAKQAGRRLRIDLAVAVEWGYPLSGTAAEARNQVARKVADLTGLGVDVVNVDISAVTPPRPRTEVRSLKEVRMSHAAAKKPVAVPAASTVGVIAAIAVTAVGAVGVRDTLVATGAMTGESWLGWLFGKTEVLKAADWMIYAGAASLLIGLWILIAALKPRRATHLALGESHSGVWIRGRDAARLATDTARGIDSVTSAMATAKGRKLRIKATALADAERVHDELTAAVAQRLNAVTPEPRVRSRVVVEEH</sequence>
<dbReference type="Proteomes" id="UP001501705">
    <property type="component" value="Unassembled WGS sequence"/>
</dbReference>
<dbReference type="InterPro" id="IPR005531">
    <property type="entry name" value="Asp23"/>
</dbReference>
<dbReference type="EMBL" id="BAAAPH010000022">
    <property type="protein sequence ID" value="GAA1594074.1"/>
    <property type="molecule type" value="Genomic_DNA"/>
</dbReference>
<reference evidence="5" key="1">
    <citation type="journal article" date="2019" name="Int. J. Syst. Evol. Microbiol.">
        <title>The Global Catalogue of Microorganisms (GCM) 10K type strain sequencing project: providing services to taxonomists for standard genome sequencing and annotation.</title>
        <authorList>
            <consortium name="The Broad Institute Genomics Platform"/>
            <consortium name="The Broad Institute Genome Sequencing Center for Infectious Disease"/>
            <person name="Wu L."/>
            <person name="Ma J."/>
        </authorList>
    </citation>
    <scope>NUCLEOTIDE SEQUENCE [LARGE SCALE GENOMIC DNA]</scope>
    <source>
        <strain evidence="5">JCM 15572</strain>
    </source>
</reference>
<comment type="similarity">
    <text evidence="1">Belongs to the asp23 family.</text>
</comment>
<evidence type="ECO:0000313" key="5">
    <source>
        <dbReference type="Proteomes" id="UP001501705"/>
    </source>
</evidence>
<feature type="transmembrane region" description="Helical" evidence="2">
    <location>
        <begin position="202"/>
        <end position="222"/>
    </location>
</feature>
<keyword evidence="2" id="KW-0812">Transmembrane</keyword>
<evidence type="ECO:0000256" key="1">
    <source>
        <dbReference type="ARBA" id="ARBA00005721"/>
    </source>
</evidence>
<dbReference type="RefSeq" id="WP_344238471.1">
    <property type="nucleotide sequence ID" value="NZ_BAAAPH010000022.1"/>
</dbReference>
<dbReference type="InterPro" id="IPR046253">
    <property type="entry name" value="DUF6286"/>
</dbReference>
<feature type="domain" description="DUF6286" evidence="3">
    <location>
        <begin position="212"/>
        <end position="312"/>
    </location>
</feature>
<keyword evidence="5" id="KW-1185">Reference proteome</keyword>
<dbReference type="Pfam" id="PF19803">
    <property type="entry name" value="DUF6286"/>
    <property type="match status" value="1"/>
</dbReference>
<organism evidence="4 5">
    <name type="scientific">Kribbella hippodromi</name>
    <dbReference type="NCBI Taxonomy" id="434347"/>
    <lineage>
        <taxon>Bacteria</taxon>
        <taxon>Bacillati</taxon>
        <taxon>Actinomycetota</taxon>
        <taxon>Actinomycetes</taxon>
        <taxon>Propionibacteriales</taxon>
        <taxon>Kribbellaceae</taxon>
        <taxon>Kribbella</taxon>
    </lineage>
</organism>
<evidence type="ECO:0000256" key="2">
    <source>
        <dbReference type="SAM" id="Phobius"/>
    </source>
</evidence>
<keyword evidence="2" id="KW-1133">Transmembrane helix</keyword>
<evidence type="ECO:0000313" key="4">
    <source>
        <dbReference type="EMBL" id="GAA1594074.1"/>
    </source>
</evidence>
<proteinExistence type="inferred from homology"/>
<keyword evidence="2" id="KW-0472">Membrane</keyword>
<protein>
    <recommendedName>
        <fullName evidence="3">DUF6286 domain-containing protein</fullName>
    </recommendedName>
</protein>
<dbReference type="Pfam" id="PF03780">
    <property type="entry name" value="Asp23"/>
    <property type="match status" value="1"/>
</dbReference>
<gene>
    <name evidence="4" type="ORF">GCM10009804_58320</name>
</gene>
<evidence type="ECO:0000259" key="3">
    <source>
        <dbReference type="Pfam" id="PF19803"/>
    </source>
</evidence>